<feature type="signal peptide" evidence="8">
    <location>
        <begin position="1"/>
        <end position="25"/>
    </location>
</feature>
<sequence>MELKALLKVGLLVFLMGLSARTVCGRFDPSSFISEVLPNGDENYYVKSTTSACCDSCMCTRSIPPKCTCEDVGETCHSACKGCLCTRSFPPKCRCVDNTNFCYDKCDSSQALTKFQ</sequence>
<evidence type="ECO:0000256" key="7">
    <source>
        <dbReference type="RuleBase" id="RU003856"/>
    </source>
</evidence>
<dbReference type="PANTHER" id="PTHR33479:SF18">
    <property type="entry name" value="INHIBITOR, PUTATIVE-RELATED"/>
    <property type="match status" value="1"/>
</dbReference>
<evidence type="ECO:0000256" key="5">
    <source>
        <dbReference type="PIRSR" id="PIRSR600877-50"/>
    </source>
</evidence>
<dbReference type="Pfam" id="PF00228">
    <property type="entry name" value="Bowman-Birk_leg"/>
    <property type="match status" value="2"/>
</dbReference>
<dbReference type="AlphaFoldDB" id="A0ABD1M3X4"/>
<evidence type="ECO:0000256" key="6">
    <source>
        <dbReference type="PIRSR" id="PIRSR600877-51"/>
    </source>
</evidence>
<dbReference type="PANTHER" id="PTHR33479">
    <property type="entry name" value="BOWMAN-BIRK TYPE BRAN TRYPSIN INHIBITOR"/>
    <property type="match status" value="1"/>
</dbReference>
<evidence type="ECO:0000259" key="9">
    <source>
        <dbReference type="SMART" id="SM00269"/>
    </source>
</evidence>
<keyword evidence="3 7" id="KW-0722">Serine protease inhibitor</keyword>
<evidence type="ECO:0000256" key="3">
    <source>
        <dbReference type="ARBA" id="ARBA00022900"/>
    </source>
</evidence>
<name>A0ABD1M3X4_9FABA</name>
<dbReference type="CDD" id="cd00023">
    <property type="entry name" value="BBI"/>
    <property type="match status" value="1"/>
</dbReference>
<dbReference type="InterPro" id="IPR000877">
    <property type="entry name" value="Prot_inh_BBI"/>
</dbReference>
<evidence type="ECO:0000313" key="10">
    <source>
        <dbReference type="EMBL" id="KAL2330317.1"/>
    </source>
</evidence>
<evidence type="ECO:0000313" key="11">
    <source>
        <dbReference type="Proteomes" id="UP001603857"/>
    </source>
</evidence>
<evidence type="ECO:0000256" key="8">
    <source>
        <dbReference type="SAM" id="SignalP"/>
    </source>
</evidence>
<reference evidence="10 11" key="1">
    <citation type="submission" date="2024-08" db="EMBL/GenBank/DDBJ databases">
        <title>Insights into the chromosomal genome structure of Flemingia macrophylla.</title>
        <authorList>
            <person name="Ding Y."/>
            <person name="Zhao Y."/>
            <person name="Bi W."/>
            <person name="Wu M."/>
            <person name="Zhao G."/>
            <person name="Gong Y."/>
            <person name="Li W."/>
            <person name="Zhang P."/>
        </authorList>
    </citation>
    <scope>NUCLEOTIDE SEQUENCE [LARGE SCALE GENOMIC DNA]</scope>
    <source>
        <strain evidence="10">DYQJB</strain>
        <tissue evidence="10">Leaf</tissue>
    </source>
</reference>
<proteinExistence type="inferred from homology"/>
<feature type="chain" id="PRO_5044782981" description="Bowman-Birk serine protease inhibitors family domain-containing protein" evidence="8">
    <location>
        <begin position="26"/>
        <end position="116"/>
    </location>
</feature>
<dbReference type="Proteomes" id="UP001603857">
    <property type="component" value="Unassembled WGS sequence"/>
</dbReference>
<feature type="disulfide bond" evidence="6">
    <location>
        <begin position="76"/>
        <end position="83"/>
    </location>
</feature>
<comment type="similarity">
    <text evidence="1 7">Belongs to the Bowman-Birk serine protease inhibitor family.</text>
</comment>
<organism evidence="10 11">
    <name type="scientific">Flemingia macrophylla</name>
    <dbReference type="NCBI Taxonomy" id="520843"/>
    <lineage>
        <taxon>Eukaryota</taxon>
        <taxon>Viridiplantae</taxon>
        <taxon>Streptophyta</taxon>
        <taxon>Embryophyta</taxon>
        <taxon>Tracheophyta</taxon>
        <taxon>Spermatophyta</taxon>
        <taxon>Magnoliopsida</taxon>
        <taxon>eudicotyledons</taxon>
        <taxon>Gunneridae</taxon>
        <taxon>Pentapetalae</taxon>
        <taxon>rosids</taxon>
        <taxon>fabids</taxon>
        <taxon>Fabales</taxon>
        <taxon>Fabaceae</taxon>
        <taxon>Papilionoideae</taxon>
        <taxon>50 kb inversion clade</taxon>
        <taxon>NPAAA clade</taxon>
        <taxon>indigoferoid/millettioid clade</taxon>
        <taxon>Phaseoleae</taxon>
        <taxon>Flemingia</taxon>
    </lineage>
</organism>
<feature type="disulfide bond" evidence="6">
    <location>
        <begin position="85"/>
        <end position="93"/>
    </location>
</feature>
<dbReference type="SUPFAM" id="SSF57247">
    <property type="entry name" value="Bowman-Birk inhibitor, BBI"/>
    <property type="match status" value="1"/>
</dbReference>
<evidence type="ECO:0000256" key="2">
    <source>
        <dbReference type="ARBA" id="ARBA00022690"/>
    </source>
</evidence>
<keyword evidence="2 7" id="KW-0646">Protease inhibitor</keyword>
<feature type="site" description="Reactive bond for trypsin" evidence="5">
    <location>
        <begin position="61"/>
        <end position="62"/>
    </location>
</feature>
<keyword evidence="4 6" id="KW-1015">Disulfide bond</keyword>
<keyword evidence="11" id="KW-1185">Reference proteome</keyword>
<keyword evidence="8" id="KW-0732">Signal</keyword>
<dbReference type="FunFam" id="2.10.69.10:FF:000001">
    <property type="entry name" value="Bowman-Birk type proteinase inhibitor"/>
    <property type="match status" value="1"/>
</dbReference>
<accession>A0ABD1M3X4</accession>
<feature type="disulfide bond" evidence="6">
    <location>
        <begin position="80"/>
        <end position="95"/>
    </location>
</feature>
<feature type="site" description="Reactive bond for trypsin" evidence="5">
    <location>
        <begin position="87"/>
        <end position="88"/>
    </location>
</feature>
<comment type="caution">
    <text evidence="10">The sequence shown here is derived from an EMBL/GenBank/DDBJ whole genome shotgun (WGS) entry which is preliminary data.</text>
</comment>
<evidence type="ECO:0000256" key="1">
    <source>
        <dbReference type="ARBA" id="ARBA00008506"/>
    </source>
</evidence>
<protein>
    <recommendedName>
        <fullName evidence="9">Bowman-Birk serine protease inhibitors family domain-containing protein</fullName>
    </recommendedName>
</protein>
<dbReference type="InterPro" id="IPR035995">
    <property type="entry name" value="Bowman-Birk_prot_inh"/>
</dbReference>
<feature type="disulfide bond" evidence="6">
    <location>
        <begin position="57"/>
        <end position="102"/>
    </location>
</feature>
<gene>
    <name evidence="10" type="ORF">Fmac_017898</name>
</gene>
<evidence type="ECO:0000256" key="4">
    <source>
        <dbReference type="ARBA" id="ARBA00023157"/>
    </source>
</evidence>
<feature type="disulfide bond" evidence="6">
    <location>
        <begin position="59"/>
        <end position="67"/>
    </location>
</feature>
<dbReference type="EMBL" id="JBGMDY010000006">
    <property type="protein sequence ID" value="KAL2330317.1"/>
    <property type="molecule type" value="Genomic_DNA"/>
</dbReference>
<feature type="disulfide bond" evidence="6">
    <location>
        <begin position="53"/>
        <end position="106"/>
    </location>
</feature>
<dbReference type="GO" id="GO:0004867">
    <property type="term" value="F:serine-type endopeptidase inhibitor activity"/>
    <property type="evidence" value="ECO:0007669"/>
    <property type="project" value="UniProtKB-KW"/>
</dbReference>
<dbReference type="SMART" id="SM00269">
    <property type="entry name" value="BowB"/>
    <property type="match status" value="1"/>
</dbReference>
<dbReference type="Gene3D" id="2.10.69.10">
    <property type="entry name" value="Cysteine Protease (Bromelain) Inhibitor, subunit H"/>
    <property type="match status" value="1"/>
</dbReference>
<feature type="disulfide bond" evidence="6">
    <location>
        <begin position="54"/>
        <end position="69"/>
    </location>
</feature>
<feature type="domain" description="Bowman-Birk serine protease inhibitors family" evidence="9">
    <location>
        <begin position="53"/>
        <end position="106"/>
    </location>
</feature>